<keyword evidence="4" id="KW-1185">Reference proteome</keyword>
<feature type="compositionally biased region" description="Polar residues" evidence="2">
    <location>
        <begin position="1021"/>
        <end position="1037"/>
    </location>
</feature>
<protein>
    <recommendedName>
        <fullName evidence="5">Protein EFR3</fullName>
    </recommendedName>
</protein>
<dbReference type="Pfam" id="PF21072">
    <property type="entry name" value="EFR3"/>
    <property type="match status" value="2"/>
</dbReference>
<dbReference type="InterPro" id="IPR039786">
    <property type="entry name" value="EFR3"/>
</dbReference>
<feature type="region of interest" description="Disordered" evidence="2">
    <location>
        <begin position="175"/>
        <end position="201"/>
    </location>
</feature>
<evidence type="ECO:0000256" key="1">
    <source>
        <dbReference type="ARBA" id="ARBA00010216"/>
    </source>
</evidence>
<dbReference type="PANTHER" id="PTHR47766:SF1">
    <property type="entry name" value="PROTEIN EFR3"/>
    <property type="match status" value="1"/>
</dbReference>
<dbReference type="EMBL" id="NBSH01000004">
    <property type="protein sequence ID" value="ORX38625.1"/>
    <property type="molecule type" value="Genomic_DNA"/>
</dbReference>
<evidence type="ECO:0000313" key="3">
    <source>
        <dbReference type="EMBL" id="ORX38625.1"/>
    </source>
</evidence>
<feature type="compositionally biased region" description="Polar residues" evidence="2">
    <location>
        <begin position="710"/>
        <end position="723"/>
    </location>
</feature>
<feature type="region of interest" description="Disordered" evidence="2">
    <location>
        <begin position="578"/>
        <end position="600"/>
    </location>
</feature>
<accession>A0A1Y1UNC3</accession>
<feature type="region of interest" description="Disordered" evidence="2">
    <location>
        <begin position="1020"/>
        <end position="1053"/>
    </location>
</feature>
<sequence length="1143" mass="122452">MSCNCFGTLQEAQLVRDCYPPSKAILTAGPDFKPLSSDLSKLTYRCTNQSSRLAKVGDELEKRVVKEAGKSTAGYAKSRASLLISLAILRTLITECHRDLHLFSRSIIRIIDISLDVRVYQKGGPDLEVIGRAASCFTAYTTFTDGGRGMEDSTLKMYLSVLQKFAAFATARIGSGSTSAAAPPTQTSNGEAEESDSEQENRTRLIGLAALHGAASSHALFSTPMSEFPPQVGIIVPALCTNLFQGSLSSLQVESARIEVDSSPSPFFSEFSARRPVQNRRAPSLSAHIPGQKGPSQTDVLSAALRSLAALIRNCQVPQATYVLDAIANYLDLAQWQDVERSCWLAERLAALMSLQYRFVVPTRLVEILAKVPDAPLTTKHTTLVAMITSILSSSTSLVGLGVVEMTNSFISLISRRVRIDPQDALLPALVQCSASLGTHIYYADQINDVVEEIAVRMTELDVNDKARPEILRVLIHCIMGLLSTAIRADELEAKATAHPPETPSVDTHASPEKDKGKAPASTMEHSLPTRTGRRNLISPQVWQETVPLLCEATYPVRSAYARALLLFIKNELPREPKLSSKGVDGDVPPSNPSRPGRPEQIYVKRFCNALNAAIYTLAMSSCLGPGTTPATPGAESPEIPSPLVGSDTANGEVLAPTPIAKVNASPLVPAKDVVLAPPVSTTPVPIERGKSLEKGVSFNLQEPTPVPTPRQSTGPGQATPRKSSLVEGRSTPPRKSNGGMTPPCKRLHRRVSLPLTRLNSTLVVGSFDNVATPYDFTAIIQILEALIDAVPSAVLLTSVPMLLALDRDASVELVRRSGDGRQGAWVFERKRSIKEVIGAVWRLIGQKWGIGQVIENSDKAINTLAEPFEVPSAVAPPPGILPPPDQPVQFVPNMKEGESSASSLPFMDPEMLVSALTSSPLVLQTTQKDASSLTKNFTVRWSVESALKDSVERFSSIGRYTADDTHHFDVASVIMSLNNNSYHSVGQRTASRTIDVSDLREALGDGGGGAAAAASRIRNDSINGSAPPSIVSTAGNRSVDETTPKKKPIGQNTDVQEVLKDIFKGTKRRGGNTKRGIQAKVENVNGTIGRQSNGDALEMKQLGGVVNTNGDVVRNGGVVEAPVGPRHPEGPASLLTPKEMSA</sequence>
<name>A0A1Y1UNC3_9TREE</name>
<gene>
    <name evidence="3" type="ORF">BD324DRAFT_649978</name>
</gene>
<organism evidence="3 4">
    <name type="scientific">Kockovaella imperatae</name>
    <dbReference type="NCBI Taxonomy" id="4999"/>
    <lineage>
        <taxon>Eukaryota</taxon>
        <taxon>Fungi</taxon>
        <taxon>Dikarya</taxon>
        <taxon>Basidiomycota</taxon>
        <taxon>Agaricomycotina</taxon>
        <taxon>Tremellomycetes</taxon>
        <taxon>Tremellales</taxon>
        <taxon>Cuniculitremaceae</taxon>
        <taxon>Kockovaella</taxon>
    </lineage>
</organism>
<evidence type="ECO:0008006" key="5">
    <source>
        <dbReference type="Google" id="ProtNLM"/>
    </source>
</evidence>
<evidence type="ECO:0000256" key="2">
    <source>
        <dbReference type="SAM" id="MobiDB-lite"/>
    </source>
</evidence>
<feature type="region of interest" description="Disordered" evidence="2">
    <location>
        <begin position="681"/>
        <end position="749"/>
    </location>
</feature>
<reference evidence="3 4" key="1">
    <citation type="submission" date="2017-03" db="EMBL/GenBank/DDBJ databases">
        <title>Widespread Adenine N6-methylation of Active Genes in Fungi.</title>
        <authorList>
            <consortium name="DOE Joint Genome Institute"/>
            <person name="Mondo S.J."/>
            <person name="Dannebaum R.O."/>
            <person name="Kuo R.C."/>
            <person name="Louie K.B."/>
            <person name="Bewick A.J."/>
            <person name="Labutti K."/>
            <person name="Haridas S."/>
            <person name="Kuo A."/>
            <person name="Salamov A."/>
            <person name="Ahrendt S.R."/>
            <person name="Lau R."/>
            <person name="Bowen B.P."/>
            <person name="Lipzen A."/>
            <person name="Sullivan W."/>
            <person name="Andreopoulos W.B."/>
            <person name="Clum A."/>
            <person name="Lindquist E."/>
            <person name="Daum C."/>
            <person name="Northen T.R."/>
            <person name="Ramamoorthy G."/>
            <person name="Schmitz R.J."/>
            <person name="Gryganskyi A."/>
            <person name="Culley D."/>
            <person name="Magnuson J."/>
            <person name="James T.Y."/>
            <person name="O'Malley M.A."/>
            <person name="Stajich J.E."/>
            <person name="Spatafora J.W."/>
            <person name="Visel A."/>
            <person name="Grigoriev I.V."/>
        </authorList>
    </citation>
    <scope>NUCLEOTIDE SEQUENCE [LARGE SCALE GENOMIC DNA]</scope>
    <source>
        <strain evidence="3 4">NRRL Y-17943</strain>
    </source>
</reference>
<feature type="compositionally biased region" description="Polar residues" evidence="2">
    <location>
        <begin position="175"/>
        <end position="190"/>
    </location>
</feature>
<dbReference type="GeneID" id="33559880"/>
<dbReference type="Proteomes" id="UP000193218">
    <property type="component" value="Unassembled WGS sequence"/>
</dbReference>
<dbReference type="GO" id="GO:0072659">
    <property type="term" value="P:protein localization to plasma membrane"/>
    <property type="evidence" value="ECO:0007669"/>
    <property type="project" value="InterPro"/>
</dbReference>
<comment type="caution">
    <text evidence="3">The sequence shown here is derived from an EMBL/GenBank/DDBJ whole genome shotgun (WGS) entry which is preliminary data.</text>
</comment>
<dbReference type="OrthoDB" id="274691at2759"/>
<evidence type="ECO:0000313" key="4">
    <source>
        <dbReference type="Proteomes" id="UP000193218"/>
    </source>
</evidence>
<feature type="region of interest" description="Disordered" evidence="2">
    <location>
        <begin position="1122"/>
        <end position="1143"/>
    </location>
</feature>
<dbReference type="InParanoid" id="A0A1Y1UNC3"/>
<proteinExistence type="inferred from homology"/>
<feature type="region of interest" description="Disordered" evidence="2">
    <location>
        <begin position="496"/>
        <end position="533"/>
    </location>
</feature>
<feature type="region of interest" description="Disordered" evidence="2">
    <location>
        <begin position="628"/>
        <end position="651"/>
    </location>
</feature>
<comment type="similarity">
    <text evidence="1">Belongs to the EFR3 family.</text>
</comment>
<dbReference type="PANTHER" id="PTHR47766">
    <property type="entry name" value="PROTEIN EFR3"/>
    <property type="match status" value="1"/>
</dbReference>
<dbReference type="InterPro" id="IPR049150">
    <property type="entry name" value="EFR3_HEAT-like_rpt"/>
</dbReference>
<dbReference type="STRING" id="4999.A0A1Y1UNC3"/>
<dbReference type="RefSeq" id="XP_021872547.1">
    <property type="nucleotide sequence ID" value="XM_022018071.1"/>
</dbReference>
<dbReference type="AlphaFoldDB" id="A0A1Y1UNC3"/>